<dbReference type="HOGENOM" id="CLU_058949_0_0_1"/>
<evidence type="ECO:0000313" key="2">
    <source>
        <dbReference type="Proteomes" id="UP000018721"/>
    </source>
</evidence>
<dbReference type="AlphaFoldDB" id="V9E9C1"/>
<reference evidence="1 2" key="1">
    <citation type="submission" date="2013-11" db="EMBL/GenBank/DDBJ databases">
        <title>The Genome Sequence of Phytophthora parasitica P1569.</title>
        <authorList>
            <consortium name="The Broad Institute Genomics Platform"/>
            <person name="Russ C."/>
            <person name="Tyler B."/>
            <person name="Panabieres F."/>
            <person name="Shan W."/>
            <person name="Tripathy S."/>
            <person name="Grunwald N."/>
            <person name="Machado M."/>
            <person name="Johnson C.S."/>
            <person name="Arredondo F."/>
            <person name="Hong C."/>
            <person name="Coffey M."/>
            <person name="Young S.K."/>
            <person name="Zeng Q."/>
            <person name="Gargeya S."/>
            <person name="Fitzgerald M."/>
            <person name="Abouelleil A."/>
            <person name="Alvarado L."/>
            <person name="Chapman S.B."/>
            <person name="Gainer-Dewar J."/>
            <person name="Goldberg J."/>
            <person name="Griggs A."/>
            <person name="Gujja S."/>
            <person name="Hansen M."/>
            <person name="Howarth C."/>
            <person name="Imamovic A."/>
            <person name="Ireland A."/>
            <person name="Larimer J."/>
            <person name="McCowan C."/>
            <person name="Murphy C."/>
            <person name="Pearson M."/>
            <person name="Poon T.W."/>
            <person name="Priest M."/>
            <person name="Roberts A."/>
            <person name="Saif S."/>
            <person name="Shea T."/>
            <person name="Sykes S."/>
            <person name="Wortman J."/>
            <person name="Nusbaum C."/>
            <person name="Birren B."/>
        </authorList>
    </citation>
    <scope>NUCLEOTIDE SEQUENCE [LARGE SCALE GENOMIC DNA]</scope>
    <source>
        <strain evidence="1 2">P1569</strain>
    </source>
</reference>
<comment type="caution">
    <text evidence="1">The sequence shown here is derived from an EMBL/GenBank/DDBJ whole genome shotgun (WGS) entry which is preliminary data.</text>
</comment>
<name>V9E9C1_PHYNI</name>
<gene>
    <name evidence="1" type="ORF">F443_18020</name>
</gene>
<accession>V9E9C1</accession>
<protein>
    <submittedName>
        <fullName evidence="1">Uncharacterized protein</fullName>
    </submittedName>
</protein>
<sequence>MMEELNNEVQMVRNNTVNAKSKSVYLYGIIKYVLWLHDHKPGVVEPSLRALLDTVATDDTTEAYKQKQSHVKLYVESDRREPPLDLVDSNVHDFECFLMSLRKKDGKKPGKSLYGSMRSSIFHLYRLYDVQMPENYDNELRKFFKGLKRSVVRRQQESGDSLVEGKMNFQFSFYHKLCTAMPDNSVSIRYEHLEWDEDSLAIWFGHMKNDQEGDRQRDPRHIYANPMQPDIYPIYHLQFTLQYSDLAGARYCFPVGTNTTDTAETLRL</sequence>
<dbReference type="OrthoDB" id="103844at2759"/>
<dbReference type="EMBL" id="ANIZ01003099">
    <property type="protein sequence ID" value="ETI35704.1"/>
    <property type="molecule type" value="Genomic_DNA"/>
</dbReference>
<keyword evidence="2" id="KW-1185">Reference proteome</keyword>
<evidence type="ECO:0000313" key="1">
    <source>
        <dbReference type="EMBL" id="ETI35704.1"/>
    </source>
</evidence>
<proteinExistence type="predicted"/>
<dbReference type="Proteomes" id="UP000018721">
    <property type="component" value="Unassembled WGS sequence"/>
</dbReference>
<organism evidence="1 2">
    <name type="scientific">Phytophthora nicotianae P1569</name>
    <dbReference type="NCBI Taxonomy" id="1317065"/>
    <lineage>
        <taxon>Eukaryota</taxon>
        <taxon>Sar</taxon>
        <taxon>Stramenopiles</taxon>
        <taxon>Oomycota</taxon>
        <taxon>Peronosporomycetes</taxon>
        <taxon>Peronosporales</taxon>
        <taxon>Peronosporaceae</taxon>
        <taxon>Phytophthora</taxon>
    </lineage>
</organism>